<dbReference type="InterPro" id="IPR003425">
    <property type="entry name" value="CCB3/YggT"/>
</dbReference>
<dbReference type="GO" id="GO:0016020">
    <property type="term" value="C:membrane"/>
    <property type="evidence" value="ECO:0007669"/>
    <property type="project" value="InterPro"/>
</dbReference>
<keyword evidence="2" id="KW-1133">Transmembrane helix</keyword>
<evidence type="ECO:0000256" key="2">
    <source>
        <dbReference type="SAM" id="Phobius"/>
    </source>
</evidence>
<name>A0A9D5HYY1_9BACI</name>
<protein>
    <recommendedName>
        <fullName evidence="5">YggT family protein</fullName>
    </recommendedName>
</protein>
<dbReference type="EMBL" id="LJJD01000013">
    <property type="protein sequence ID" value="KQL58237.1"/>
    <property type="molecule type" value="Genomic_DNA"/>
</dbReference>
<keyword evidence="2" id="KW-0472">Membrane</keyword>
<evidence type="ECO:0000256" key="1">
    <source>
        <dbReference type="ARBA" id="ARBA00010894"/>
    </source>
</evidence>
<evidence type="ECO:0000313" key="3">
    <source>
        <dbReference type="EMBL" id="KQL58237.1"/>
    </source>
</evidence>
<proteinExistence type="inferred from homology"/>
<organism evidence="3 4">
    <name type="scientific">Alkalicoccobacillus plakortidis</name>
    <dbReference type="NCBI Taxonomy" id="444060"/>
    <lineage>
        <taxon>Bacteria</taxon>
        <taxon>Bacillati</taxon>
        <taxon>Bacillota</taxon>
        <taxon>Bacilli</taxon>
        <taxon>Bacillales</taxon>
        <taxon>Bacillaceae</taxon>
        <taxon>Alkalicoccobacillus</taxon>
    </lineage>
</organism>
<evidence type="ECO:0000313" key="4">
    <source>
        <dbReference type="Proteomes" id="UP000051061"/>
    </source>
</evidence>
<keyword evidence="2" id="KW-0812">Transmembrane</keyword>
<keyword evidence="4" id="KW-1185">Reference proteome</keyword>
<dbReference type="PANTHER" id="PTHR33219">
    <property type="entry name" value="YLMG HOMOLOG PROTEIN 2, CHLOROPLASTIC"/>
    <property type="match status" value="1"/>
</dbReference>
<comment type="caution">
    <text evidence="3">The sequence shown here is derived from an EMBL/GenBank/DDBJ whole genome shotgun (WGS) entry which is preliminary data.</text>
</comment>
<feature type="transmembrane region" description="Helical" evidence="2">
    <location>
        <begin position="49"/>
        <end position="71"/>
    </location>
</feature>
<sequence>MNFIFNVIGYLALAYLFAMFIWIVMSFVGGRDSAFGEFIGSIVEPYLSIFRNIIPPIGMIDLSPLIAIFLFNMARQGLNLIHAWVLSLL</sequence>
<dbReference type="Proteomes" id="UP000051061">
    <property type="component" value="Unassembled WGS sequence"/>
</dbReference>
<comment type="similarity">
    <text evidence="1">Belongs to the YggT family.</text>
</comment>
<accession>A0A9D5HYY1</accession>
<dbReference type="PANTHER" id="PTHR33219:SF14">
    <property type="entry name" value="PROTEIN COFACTOR ASSEMBLY OF COMPLEX C SUBUNIT B CCB3, CHLOROPLASTIC-RELATED"/>
    <property type="match status" value="1"/>
</dbReference>
<dbReference type="AlphaFoldDB" id="A0A9D5HYY1"/>
<evidence type="ECO:0008006" key="5">
    <source>
        <dbReference type="Google" id="ProtNLM"/>
    </source>
</evidence>
<gene>
    <name evidence="3" type="ORF">AN965_05175</name>
</gene>
<reference evidence="3 4" key="1">
    <citation type="submission" date="2015-09" db="EMBL/GenBank/DDBJ databases">
        <title>Genome sequencing project for genomic taxonomy and phylogenomics of Bacillus-like bacteria.</title>
        <authorList>
            <person name="Liu B."/>
            <person name="Wang J."/>
            <person name="Zhu Y."/>
            <person name="Liu G."/>
            <person name="Chen Q."/>
            <person name="Chen Z."/>
            <person name="Lan J."/>
            <person name="Che J."/>
            <person name="Ge C."/>
            <person name="Shi H."/>
            <person name="Pan Z."/>
            <person name="Liu X."/>
        </authorList>
    </citation>
    <scope>NUCLEOTIDE SEQUENCE [LARGE SCALE GENOMIC DNA]</scope>
    <source>
        <strain evidence="3 4">DSM 19153</strain>
    </source>
</reference>
<dbReference type="Pfam" id="PF02325">
    <property type="entry name" value="CCB3_YggT"/>
    <property type="match status" value="1"/>
</dbReference>
<feature type="transmembrane region" description="Helical" evidence="2">
    <location>
        <begin position="7"/>
        <end position="29"/>
    </location>
</feature>